<dbReference type="AlphaFoldDB" id="A0A9P9IRL9"/>
<dbReference type="Proteomes" id="UP000700596">
    <property type="component" value="Unassembled WGS sequence"/>
</dbReference>
<accession>A0A9P9IRL9</accession>
<comment type="caution">
    <text evidence="3">The sequence shown here is derived from an EMBL/GenBank/DDBJ whole genome shotgun (WGS) entry which is preliminary data.</text>
</comment>
<keyword evidence="2" id="KW-0732">Signal</keyword>
<dbReference type="EMBL" id="JAGMWT010000004">
    <property type="protein sequence ID" value="KAH7130652.1"/>
    <property type="molecule type" value="Genomic_DNA"/>
</dbReference>
<feature type="signal peptide" evidence="2">
    <location>
        <begin position="1"/>
        <end position="19"/>
    </location>
</feature>
<evidence type="ECO:0000313" key="4">
    <source>
        <dbReference type="Proteomes" id="UP000700596"/>
    </source>
</evidence>
<evidence type="ECO:0000256" key="2">
    <source>
        <dbReference type="SAM" id="SignalP"/>
    </source>
</evidence>
<feature type="chain" id="PRO_5040416236" evidence="2">
    <location>
        <begin position="20"/>
        <end position="431"/>
    </location>
</feature>
<proteinExistence type="predicted"/>
<feature type="compositionally biased region" description="Polar residues" evidence="1">
    <location>
        <begin position="27"/>
        <end position="40"/>
    </location>
</feature>
<feature type="region of interest" description="Disordered" evidence="1">
    <location>
        <begin position="27"/>
        <end position="49"/>
    </location>
</feature>
<evidence type="ECO:0000256" key="1">
    <source>
        <dbReference type="SAM" id="MobiDB-lite"/>
    </source>
</evidence>
<reference evidence="3" key="1">
    <citation type="journal article" date="2021" name="Nat. Commun.">
        <title>Genetic determinants of endophytism in the Arabidopsis root mycobiome.</title>
        <authorList>
            <person name="Mesny F."/>
            <person name="Miyauchi S."/>
            <person name="Thiergart T."/>
            <person name="Pickel B."/>
            <person name="Atanasova L."/>
            <person name="Karlsson M."/>
            <person name="Huettel B."/>
            <person name="Barry K.W."/>
            <person name="Haridas S."/>
            <person name="Chen C."/>
            <person name="Bauer D."/>
            <person name="Andreopoulos W."/>
            <person name="Pangilinan J."/>
            <person name="LaButti K."/>
            <person name="Riley R."/>
            <person name="Lipzen A."/>
            <person name="Clum A."/>
            <person name="Drula E."/>
            <person name="Henrissat B."/>
            <person name="Kohler A."/>
            <person name="Grigoriev I.V."/>
            <person name="Martin F.M."/>
            <person name="Hacquard S."/>
        </authorList>
    </citation>
    <scope>NUCLEOTIDE SEQUENCE</scope>
    <source>
        <strain evidence="3">MPI-CAGE-CH-0243</strain>
    </source>
</reference>
<gene>
    <name evidence="3" type="ORF">B0J11DRAFT_258262</name>
</gene>
<sequence length="431" mass="47190">MMKFYHCLVLSWLACISDAQKQTLTTVASQNSPTSGTSIVPSPLPTTPPPLLPPATTNNSLFQCWTSWNDAAVEWGWADKNRTPRIIPYTTSISTYISWDQSAPFTTLCDKIPRALNPPVKTKTLYTTITDFKASETRYEMPPRSHPDVDCGFCDRCADCNSLSQFIAYSKSLWSQQPEPRTPATLSLLLPCVAGTPTPFGPTTPLTFPTALHSPSCLIIPPSEPDATLFFWPVTTTSGDFCLQNGKTIAPTPTIPGQANTAVYNNLTLTSPTAVLIIPTLTAHLQYTSNRRSTYWTSFGAAHTSASFSLHPSAISSVDHGGNRLRVGSPLTSYSFNFADLNTVPYEKYSSVICGHSEYGNCERIWQAYRPKIGLDREGMGRLRKEWEFCEGWGSVRPVTVPVTAGVTTSVVVAVVAEATGLAREESLDRR</sequence>
<name>A0A9P9IRL9_9PLEO</name>
<organism evidence="3 4">
    <name type="scientific">Dendryphion nanum</name>
    <dbReference type="NCBI Taxonomy" id="256645"/>
    <lineage>
        <taxon>Eukaryota</taxon>
        <taxon>Fungi</taxon>
        <taxon>Dikarya</taxon>
        <taxon>Ascomycota</taxon>
        <taxon>Pezizomycotina</taxon>
        <taxon>Dothideomycetes</taxon>
        <taxon>Pleosporomycetidae</taxon>
        <taxon>Pleosporales</taxon>
        <taxon>Torulaceae</taxon>
        <taxon>Dendryphion</taxon>
    </lineage>
</organism>
<dbReference type="OrthoDB" id="3944128at2759"/>
<protein>
    <submittedName>
        <fullName evidence="3">Uncharacterized protein</fullName>
    </submittedName>
</protein>
<keyword evidence="4" id="KW-1185">Reference proteome</keyword>
<dbReference type="PROSITE" id="PS51257">
    <property type="entry name" value="PROKAR_LIPOPROTEIN"/>
    <property type="match status" value="1"/>
</dbReference>
<evidence type="ECO:0000313" key="3">
    <source>
        <dbReference type="EMBL" id="KAH7130652.1"/>
    </source>
</evidence>